<keyword evidence="14" id="KW-1185">Reference proteome</keyword>
<proteinExistence type="inferred from homology"/>
<evidence type="ECO:0000256" key="5">
    <source>
        <dbReference type="ARBA" id="ARBA00022840"/>
    </source>
</evidence>
<dbReference type="InterPro" id="IPR014729">
    <property type="entry name" value="Rossmann-like_a/b/a_fold"/>
</dbReference>
<dbReference type="eggNOG" id="COG0367">
    <property type="taxonomic scope" value="Bacteria"/>
</dbReference>
<feature type="binding site" evidence="10">
    <location>
        <begin position="354"/>
        <end position="355"/>
    </location>
    <ligand>
        <name>ATP</name>
        <dbReference type="ChEBI" id="CHEBI:30616"/>
    </ligand>
</feature>
<dbReference type="CDD" id="cd01991">
    <property type="entry name" value="Asn_synthase_B_C"/>
    <property type="match status" value="1"/>
</dbReference>
<dbReference type="GO" id="GO:0005524">
    <property type="term" value="F:ATP binding"/>
    <property type="evidence" value="ECO:0007669"/>
    <property type="project" value="UniProtKB-KW"/>
</dbReference>
<name>A0A0R1SEF0_9LACO</name>
<dbReference type="PROSITE" id="PS51278">
    <property type="entry name" value="GATASE_TYPE_2"/>
    <property type="match status" value="1"/>
</dbReference>
<keyword evidence="7 9" id="KW-0315">Glutamine amidotransferase</keyword>
<dbReference type="RefSeq" id="WP_010625178.1">
    <property type="nucleotide sequence ID" value="NZ_AZFA01000008.1"/>
</dbReference>
<keyword evidence="9" id="KW-0028">Amino-acid biosynthesis</keyword>
<dbReference type="GO" id="GO:0005829">
    <property type="term" value="C:cytosol"/>
    <property type="evidence" value="ECO:0007669"/>
    <property type="project" value="TreeGrafter"/>
</dbReference>
<dbReference type="Gene3D" id="3.60.20.10">
    <property type="entry name" value="Glutamine Phosphoribosylpyrophosphate, subunit 1, domain 1"/>
    <property type="match status" value="1"/>
</dbReference>
<keyword evidence="6 9" id="KW-0061">Asparagine biosynthesis</keyword>
<evidence type="ECO:0000313" key="14">
    <source>
        <dbReference type="Proteomes" id="UP000051647"/>
    </source>
</evidence>
<evidence type="ECO:0000256" key="3">
    <source>
        <dbReference type="ARBA" id="ARBA00012737"/>
    </source>
</evidence>
<organism evidence="13 14">
    <name type="scientific">Companilactobacillus versmoldensis DSM 14857 = KCTC 3814</name>
    <dbReference type="NCBI Taxonomy" id="1423815"/>
    <lineage>
        <taxon>Bacteria</taxon>
        <taxon>Bacillati</taxon>
        <taxon>Bacillota</taxon>
        <taxon>Bacilli</taxon>
        <taxon>Lactobacillales</taxon>
        <taxon>Lactobacillaceae</taxon>
        <taxon>Companilactobacillus</taxon>
    </lineage>
</organism>
<feature type="binding site" evidence="10">
    <location>
        <position position="259"/>
    </location>
    <ligand>
        <name>ATP</name>
        <dbReference type="ChEBI" id="CHEBI:30616"/>
    </ligand>
</feature>
<dbReference type="OrthoDB" id="9763290at2"/>
<dbReference type="AlphaFoldDB" id="A0A0R1SEF0"/>
<feature type="active site" description="For GATase activity" evidence="9">
    <location>
        <position position="2"/>
    </location>
</feature>
<dbReference type="NCBIfam" id="TIGR01536">
    <property type="entry name" value="asn_synth_AEB"/>
    <property type="match status" value="1"/>
</dbReference>
<dbReference type="InterPro" id="IPR033738">
    <property type="entry name" value="AsnB_N"/>
</dbReference>
<evidence type="ECO:0000256" key="11">
    <source>
        <dbReference type="PIRSR" id="PIRSR001589-3"/>
    </source>
</evidence>
<dbReference type="EMBL" id="AZFA01000008">
    <property type="protein sequence ID" value="KRL67065.1"/>
    <property type="molecule type" value="Genomic_DNA"/>
</dbReference>
<dbReference type="Proteomes" id="UP000051647">
    <property type="component" value="Unassembled WGS sequence"/>
</dbReference>
<dbReference type="InterPro" id="IPR051786">
    <property type="entry name" value="ASN_synthetase/amidase"/>
</dbReference>
<feature type="site" description="Important for beta-aspartyl-AMP intermediate formation" evidence="11">
    <location>
        <position position="356"/>
    </location>
</feature>
<evidence type="ECO:0000259" key="12">
    <source>
        <dbReference type="PROSITE" id="PS51278"/>
    </source>
</evidence>
<gene>
    <name evidence="13" type="ORF">FC27_GL002186</name>
</gene>
<keyword evidence="4 10" id="KW-0547">Nucleotide-binding</keyword>
<dbReference type="InterPro" id="IPR001962">
    <property type="entry name" value="Asn_synthase"/>
</dbReference>
<dbReference type="PATRIC" id="fig|1423815.3.peg.2242"/>
<dbReference type="CDD" id="cd00712">
    <property type="entry name" value="AsnB"/>
    <property type="match status" value="1"/>
</dbReference>
<feature type="domain" description="Glutamine amidotransferase type-2" evidence="12">
    <location>
        <begin position="2"/>
        <end position="212"/>
    </location>
</feature>
<reference evidence="13 14" key="1">
    <citation type="journal article" date="2015" name="Genome Announc.">
        <title>Expanding the biotechnology potential of lactobacilli through comparative genomics of 213 strains and associated genera.</title>
        <authorList>
            <person name="Sun Z."/>
            <person name="Harris H.M."/>
            <person name="McCann A."/>
            <person name="Guo C."/>
            <person name="Argimon S."/>
            <person name="Zhang W."/>
            <person name="Yang X."/>
            <person name="Jeffery I.B."/>
            <person name="Cooney J.C."/>
            <person name="Kagawa T.F."/>
            <person name="Liu W."/>
            <person name="Song Y."/>
            <person name="Salvetti E."/>
            <person name="Wrobel A."/>
            <person name="Rasinkangas P."/>
            <person name="Parkhill J."/>
            <person name="Rea M.C."/>
            <person name="O'Sullivan O."/>
            <person name="Ritari J."/>
            <person name="Douillard F.P."/>
            <person name="Paul Ross R."/>
            <person name="Yang R."/>
            <person name="Briner A.E."/>
            <person name="Felis G.E."/>
            <person name="de Vos W.M."/>
            <person name="Barrangou R."/>
            <person name="Klaenhammer T.R."/>
            <person name="Caufield P.W."/>
            <person name="Cui Y."/>
            <person name="Zhang H."/>
            <person name="O'Toole P.W."/>
        </authorList>
    </citation>
    <scope>NUCLEOTIDE SEQUENCE [LARGE SCALE GENOMIC DNA]</scope>
    <source>
        <strain evidence="13 14">DSM 14857</strain>
    </source>
</reference>
<evidence type="ECO:0000313" key="13">
    <source>
        <dbReference type="EMBL" id="KRL67065.1"/>
    </source>
</evidence>
<evidence type="ECO:0000256" key="6">
    <source>
        <dbReference type="ARBA" id="ARBA00022888"/>
    </source>
</evidence>
<feature type="binding site" evidence="10">
    <location>
        <position position="281"/>
    </location>
    <ligand>
        <name>ATP</name>
        <dbReference type="ChEBI" id="CHEBI:30616"/>
    </ligand>
</feature>
<evidence type="ECO:0000256" key="2">
    <source>
        <dbReference type="ARBA" id="ARBA00005752"/>
    </source>
</evidence>
<keyword evidence="5 10" id="KW-0067">ATP-binding</keyword>
<dbReference type="PIRSF" id="PIRSF001589">
    <property type="entry name" value="Asn_synthetase_glu-h"/>
    <property type="match status" value="1"/>
</dbReference>
<comment type="similarity">
    <text evidence="2">Belongs to the asparagine synthetase family.</text>
</comment>
<comment type="caution">
    <text evidence="13">The sequence shown here is derived from an EMBL/GenBank/DDBJ whole genome shotgun (WGS) entry which is preliminary data.</text>
</comment>
<dbReference type="GO" id="GO:0004066">
    <property type="term" value="F:asparagine synthase (glutamine-hydrolyzing) activity"/>
    <property type="evidence" value="ECO:0007669"/>
    <property type="project" value="UniProtKB-EC"/>
</dbReference>
<dbReference type="STRING" id="1423815.FC27_GL002186"/>
<protein>
    <recommendedName>
        <fullName evidence="3">asparagine synthase (glutamine-hydrolyzing)</fullName>
        <ecNumber evidence="3">6.3.5.4</ecNumber>
    </recommendedName>
</protein>
<dbReference type="SUPFAM" id="SSF52402">
    <property type="entry name" value="Adenine nucleotide alpha hydrolases-like"/>
    <property type="match status" value="1"/>
</dbReference>
<comment type="catalytic activity">
    <reaction evidence="8">
        <text>L-aspartate + L-glutamine + ATP + H2O = L-asparagine + L-glutamate + AMP + diphosphate + H(+)</text>
        <dbReference type="Rhea" id="RHEA:12228"/>
        <dbReference type="ChEBI" id="CHEBI:15377"/>
        <dbReference type="ChEBI" id="CHEBI:15378"/>
        <dbReference type="ChEBI" id="CHEBI:29985"/>
        <dbReference type="ChEBI" id="CHEBI:29991"/>
        <dbReference type="ChEBI" id="CHEBI:30616"/>
        <dbReference type="ChEBI" id="CHEBI:33019"/>
        <dbReference type="ChEBI" id="CHEBI:58048"/>
        <dbReference type="ChEBI" id="CHEBI:58359"/>
        <dbReference type="ChEBI" id="CHEBI:456215"/>
        <dbReference type="EC" id="6.3.5.4"/>
    </reaction>
</comment>
<evidence type="ECO:0000256" key="1">
    <source>
        <dbReference type="ARBA" id="ARBA00005187"/>
    </source>
</evidence>
<evidence type="ECO:0000256" key="4">
    <source>
        <dbReference type="ARBA" id="ARBA00022741"/>
    </source>
</evidence>
<evidence type="ECO:0000256" key="10">
    <source>
        <dbReference type="PIRSR" id="PIRSR001589-2"/>
    </source>
</evidence>
<dbReference type="Pfam" id="PF13537">
    <property type="entry name" value="GATase_7"/>
    <property type="match status" value="1"/>
</dbReference>
<evidence type="ECO:0000256" key="8">
    <source>
        <dbReference type="ARBA" id="ARBA00048741"/>
    </source>
</evidence>
<dbReference type="PANTHER" id="PTHR43284:SF1">
    <property type="entry name" value="ASPARAGINE SYNTHETASE"/>
    <property type="match status" value="1"/>
</dbReference>
<dbReference type="EC" id="6.3.5.4" evidence="3"/>
<comment type="pathway">
    <text evidence="1">Amino-acid biosynthesis; L-asparagine biosynthesis; L-asparagine from L-aspartate (L-Gln route): step 1/1.</text>
</comment>
<dbReference type="PANTHER" id="PTHR43284">
    <property type="entry name" value="ASPARAGINE SYNTHETASE (GLUTAMINE-HYDROLYZING)"/>
    <property type="match status" value="1"/>
</dbReference>
<dbReference type="Gene3D" id="3.40.50.620">
    <property type="entry name" value="HUPs"/>
    <property type="match status" value="2"/>
</dbReference>
<dbReference type="InterPro" id="IPR006426">
    <property type="entry name" value="Asn_synth_AEB"/>
</dbReference>
<dbReference type="Pfam" id="PF00733">
    <property type="entry name" value="Asn_synthase"/>
    <property type="match status" value="1"/>
</dbReference>
<evidence type="ECO:0000256" key="7">
    <source>
        <dbReference type="ARBA" id="ARBA00022962"/>
    </source>
</evidence>
<sequence length="637" mass="73077">MCGIVGFVDKKIADKKPVIEAMMDTIKHRGPNSSGELINEDTALGFRRLSIIDINSGMQPIYNEDKSKAIIFNGEIYNYQDIRKNLIADGHVFTTETDTEVLLHGFEEWGMEGLLKQIRGMFAFVIYDLKTGDITGARDFFGIKPLYYYNKNGTFIFGSEIKSFLKHPNFQKELNKEALKPYLTFQYSALNETFFKNVFRIPEGHYFTFKDGKLHIKKYWDIDFKENHLSFEETVEKIDAALRDSVKAHAISDVPVGSLLSSGVDSSYVTAILKPQHTYSIDFDTSTYEEGSAAKELADNLGLENTRGIVTADEAMKSIPLIQYYMDEPDSNPSCVPLYFLTKLASKDVTVILSGEGADELFAGYANYGYHSHSKTVRVFAEELKKLPKGVRYKLAHGLKKLPNFPGRLHLYESTAKAEEFFIGQAKVFSEQEAAEVVKPEFEKSRSVKDIVMRSYRKVANYPDEVKKMQYLDLHQFMANDIILKADRMSMANSMELRVPFLDKKVAELAETIPTKYLLNSKDSKYALRVAAERALPEAWAKREKLGFPVPIRDWIHTEKVYHEMHELFSQDFVSEFFDQNKILKMLDGFYHGQNDDRRKIWTIYTFLIWYTVYFINDGQKPDVEPKVKTAKAVTSK</sequence>
<dbReference type="GO" id="GO:0006529">
    <property type="term" value="P:asparagine biosynthetic process"/>
    <property type="evidence" value="ECO:0007669"/>
    <property type="project" value="UniProtKB-KW"/>
</dbReference>
<evidence type="ECO:0000256" key="9">
    <source>
        <dbReference type="PIRSR" id="PIRSR001589-1"/>
    </source>
</evidence>
<dbReference type="SUPFAM" id="SSF56235">
    <property type="entry name" value="N-terminal nucleophile aminohydrolases (Ntn hydrolases)"/>
    <property type="match status" value="1"/>
</dbReference>
<dbReference type="InterPro" id="IPR017932">
    <property type="entry name" value="GATase_2_dom"/>
</dbReference>
<accession>A0A0R1SEF0</accession>
<feature type="binding site" evidence="10">
    <location>
        <position position="98"/>
    </location>
    <ligand>
        <name>L-glutamine</name>
        <dbReference type="ChEBI" id="CHEBI:58359"/>
    </ligand>
</feature>
<dbReference type="InterPro" id="IPR029055">
    <property type="entry name" value="Ntn_hydrolases_N"/>
</dbReference>